<accession>A0ACC0BAM7</accession>
<sequence>MGIGIPKAYPGPWRVGSGFRNFIPIGYEFGSGSKFHCKCKSGLHIGIVGLGLGGLGRVAVKFAKAFRSKLLQNLRKNLKNQTIINHSFVLILKQNDKMQVATSTLHATIDTVFAVHPLLRFLNLLKNHAKYIMLGAPEKPLELPVFPIFMGKKSMAGSNIEGLKETEEILNFAAKHGITTDVEVIQKDYVNTAIEHLVKNDVRYRFGIDVGNTLNCCLDSCCI</sequence>
<evidence type="ECO:0000313" key="2">
    <source>
        <dbReference type="Proteomes" id="UP001060085"/>
    </source>
</evidence>
<evidence type="ECO:0000313" key="1">
    <source>
        <dbReference type="EMBL" id="KAI5669724.1"/>
    </source>
</evidence>
<name>A0ACC0BAM7_CATRO</name>
<reference evidence="2" key="1">
    <citation type="journal article" date="2023" name="Nat. Plants">
        <title>Single-cell RNA sequencing provides a high-resolution roadmap for understanding the multicellular compartmentation of specialized metabolism.</title>
        <authorList>
            <person name="Sun S."/>
            <person name="Shen X."/>
            <person name="Li Y."/>
            <person name="Li Y."/>
            <person name="Wang S."/>
            <person name="Li R."/>
            <person name="Zhang H."/>
            <person name="Shen G."/>
            <person name="Guo B."/>
            <person name="Wei J."/>
            <person name="Xu J."/>
            <person name="St-Pierre B."/>
            <person name="Chen S."/>
            <person name="Sun C."/>
        </authorList>
    </citation>
    <scope>NUCLEOTIDE SEQUENCE [LARGE SCALE GENOMIC DNA]</scope>
</reference>
<comment type="caution">
    <text evidence="1">The sequence shown here is derived from an EMBL/GenBank/DDBJ whole genome shotgun (WGS) entry which is preliminary data.</text>
</comment>
<organism evidence="1 2">
    <name type="scientific">Catharanthus roseus</name>
    <name type="common">Madagascar periwinkle</name>
    <name type="synonym">Vinca rosea</name>
    <dbReference type="NCBI Taxonomy" id="4058"/>
    <lineage>
        <taxon>Eukaryota</taxon>
        <taxon>Viridiplantae</taxon>
        <taxon>Streptophyta</taxon>
        <taxon>Embryophyta</taxon>
        <taxon>Tracheophyta</taxon>
        <taxon>Spermatophyta</taxon>
        <taxon>Magnoliopsida</taxon>
        <taxon>eudicotyledons</taxon>
        <taxon>Gunneridae</taxon>
        <taxon>Pentapetalae</taxon>
        <taxon>asterids</taxon>
        <taxon>lamiids</taxon>
        <taxon>Gentianales</taxon>
        <taxon>Apocynaceae</taxon>
        <taxon>Rauvolfioideae</taxon>
        <taxon>Vinceae</taxon>
        <taxon>Catharanthinae</taxon>
        <taxon>Catharanthus</taxon>
    </lineage>
</organism>
<dbReference type="EMBL" id="CM044704">
    <property type="protein sequence ID" value="KAI5669724.1"/>
    <property type="molecule type" value="Genomic_DNA"/>
</dbReference>
<protein>
    <submittedName>
        <fullName evidence="1">Uncharacterized protein</fullName>
    </submittedName>
</protein>
<dbReference type="Proteomes" id="UP001060085">
    <property type="component" value="Linkage Group LG04"/>
</dbReference>
<keyword evidence="2" id="KW-1185">Reference proteome</keyword>
<gene>
    <name evidence="1" type="ORF">M9H77_19577</name>
</gene>
<proteinExistence type="predicted"/>